<accession>A0A6J7ECQ5</accession>
<dbReference type="InterPro" id="IPR020846">
    <property type="entry name" value="MFS_dom"/>
</dbReference>
<dbReference type="GO" id="GO:0005886">
    <property type="term" value="C:plasma membrane"/>
    <property type="evidence" value="ECO:0007669"/>
    <property type="project" value="UniProtKB-SubCell"/>
</dbReference>
<dbReference type="PANTHER" id="PTHR23513">
    <property type="entry name" value="INTEGRAL MEMBRANE EFFLUX PROTEIN-RELATED"/>
    <property type="match status" value="1"/>
</dbReference>
<dbReference type="PROSITE" id="PS50850">
    <property type="entry name" value="MFS"/>
    <property type="match status" value="1"/>
</dbReference>
<evidence type="ECO:0000256" key="1">
    <source>
        <dbReference type="ARBA" id="ARBA00004651"/>
    </source>
</evidence>
<feature type="transmembrane region" description="Helical" evidence="7">
    <location>
        <begin position="302"/>
        <end position="321"/>
    </location>
</feature>
<evidence type="ECO:0000256" key="6">
    <source>
        <dbReference type="ARBA" id="ARBA00023136"/>
    </source>
</evidence>
<keyword evidence="3" id="KW-1003">Cell membrane</keyword>
<name>A0A6J7ECQ5_9ZZZZ</name>
<dbReference type="CDD" id="cd06173">
    <property type="entry name" value="MFS_MefA_like"/>
    <property type="match status" value="1"/>
</dbReference>
<protein>
    <submittedName>
        <fullName evidence="9">Unannotated protein</fullName>
    </submittedName>
</protein>
<keyword evidence="6 7" id="KW-0472">Membrane</keyword>
<dbReference type="EMBL" id="CAFBLP010000032">
    <property type="protein sequence ID" value="CAB4880081.1"/>
    <property type="molecule type" value="Genomic_DNA"/>
</dbReference>
<feature type="transmembrane region" description="Helical" evidence="7">
    <location>
        <begin position="180"/>
        <end position="204"/>
    </location>
</feature>
<organism evidence="9">
    <name type="scientific">freshwater metagenome</name>
    <dbReference type="NCBI Taxonomy" id="449393"/>
    <lineage>
        <taxon>unclassified sequences</taxon>
        <taxon>metagenomes</taxon>
        <taxon>ecological metagenomes</taxon>
    </lineage>
</organism>
<dbReference type="InterPro" id="IPR036259">
    <property type="entry name" value="MFS_trans_sf"/>
</dbReference>
<keyword evidence="4 7" id="KW-0812">Transmembrane</keyword>
<dbReference type="Gene3D" id="1.20.1250.20">
    <property type="entry name" value="MFS general substrate transporter like domains"/>
    <property type="match status" value="1"/>
</dbReference>
<evidence type="ECO:0000259" key="8">
    <source>
        <dbReference type="PROSITE" id="PS50850"/>
    </source>
</evidence>
<evidence type="ECO:0000256" key="7">
    <source>
        <dbReference type="SAM" id="Phobius"/>
    </source>
</evidence>
<proteinExistence type="predicted"/>
<feature type="transmembrane region" description="Helical" evidence="7">
    <location>
        <begin position="327"/>
        <end position="347"/>
    </location>
</feature>
<feature type="transmembrane region" description="Helical" evidence="7">
    <location>
        <begin position="27"/>
        <end position="48"/>
    </location>
</feature>
<comment type="subcellular location">
    <subcellularLocation>
        <location evidence="1">Cell membrane</location>
        <topology evidence="1">Multi-pass membrane protein</topology>
    </subcellularLocation>
</comment>
<gene>
    <name evidence="9" type="ORF">UFOPK3376_01426</name>
</gene>
<sequence length="431" mass="45561">MSGRAAAAVVEPTSGRGSLNIFRHRDFALFFGAASVSNGGSWMQLVAVQALMYDLTHRGSWLGLSTVVSLVPAVLLTPYAGVLADRVSRQRILQITQSVQMCTACCLWGLYASHSITPWWIIALGFVNGVSTGFQTSAWQSFVPLLVPADEMLQAVRLNSVQFTLARAVGPALGGLVVRFGGIGAAILCNAVTYLLVIAALFVVHPRLTAMSSRAQGLMAGLVQGARYMWQRRPLRLAVLLALAASTFGQSLQYVASALSERLFNHSSKGNAGLLTALGVGALLSSVLTVRMGDRLRRSSQGLVSIVLFIASIALLASTHSYQLGQVAYFVAGVAHLQMAVALNTLIQGTVPDEYRGRAMSFYLLGILAGIPLGSQLLGSLGDAIGFRRTLLLDASAFALVLAALLVSGWWRDLDATPAQIADASPMAASA</sequence>
<dbReference type="GO" id="GO:0022857">
    <property type="term" value="F:transmembrane transporter activity"/>
    <property type="evidence" value="ECO:0007669"/>
    <property type="project" value="InterPro"/>
</dbReference>
<dbReference type="PANTHER" id="PTHR23513:SF11">
    <property type="entry name" value="STAPHYLOFERRIN A TRANSPORTER"/>
    <property type="match status" value="1"/>
</dbReference>
<keyword evidence="2" id="KW-0813">Transport</keyword>
<dbReference type="SUPFAM" id="SSF103473">
    <property type="entry name" value="MFS general substrate transporter"/>
    <property type="match status" value="1"/>
</dbReference>
<feature type="domain" description="Major facilitator superfamily (MFS) profile" evidence="8">
    <location>
        <begin position="235"/>
        <end position="431"/>
    </location>
</feature>
<feature type="transmembrane region" description="Helical" evidence="7">
    <location>
        <begin position="237"/>
        <end position="260"/>
    </location>
</feature>
<feature type="transmembrane region" description="Helical" evidence="7">
    <location>
        <begin position="391"/>
        <end position="411"/>
    </location>
</feature>
<feature type="transmembrane region" description="Helical" evidence="7">
    <location>
        <begin position="60"/>
        <end position="84"/>
    </location>
</feature>
<feature type="transmembrane region" description="Helical" evidence="7">
    <location>
        <begin position="105"/>
        <end position="127"/>
    </location>
</feature>
<dbReference type="Pfam" id="PF05977">
    <property type="entry name" value="MFS_3"/>
    <property type="match status" value="1"/>
</dbReference>
<evidence type="ECO:0000256" key="4">
    <source>
        <dbReference type="ARBA" id="ARBA00022692"/>
    </source>
</evidence>
<evidence type="ECO:0000256" key="3">
    <source>
        <dbReference type="ARBA" id="ARBA00022475"/>
    </source>
</evidence>
<feature type="transmembrane region" description="Helical" evidence="7">
    <location>
        <begin position="272"/>
        <end position="290"/>
    </location>
</feature>
<evidence type="ECO:0000256" key="2">
    <source>
        <dbReference type="ARBA" id="ARBA00022448"/>
    </source>
</evidence>
<reference evidence="9" key="1">
    <citation type="submission" date="2020-05" db="EMBL/GenBank/DDBJ databases">
        <authorList>
            <person name="Chiriac C."/>
            <person name="Salcher M."/>
            <person name="Ghai R."/>
            <person name="Kavagutti S V."/>
        </authorList>
    </citation>
    <scope>NUCLEOTIDE SEQUENCE</scope>
</reference>
<keyword evidence="5 7" id="KW-1133">Transmembrane helix</keyword>
<feature type="transmembrane region" description="Helical" evidence="7">
    <location>
        <begin position="359"/>
        <end position="379"/>
    </location>
</feature>
<dbReference type="AlphaFoldDB" id="A0A6J7ECQ5"/>
<evidence type="ECO:0000256" key="5">
    <source>
        <dbReference type="ARBA" id="ARBA00022989"/>
    </source>
</evidence>
<dbReference type="InterPro" id="IPR010290">
    <property type="entry name" value="TM_effector"/>
</dbReference>
<evidence type="ECO:0000313" key="9">
    <source>
        <dbReference type="EMBL" id="CAB4880081.1"/>
    </source>
</evidence>